<comment type="caution">
    <text evidence="3">The sequence shown here is derived from an EMBL/GenBank/DDBJ whole genome shotgun (WGS) entry which is preliminary data.</text>
</comment>
<dbReference type="InterPro" id="IPR036162">
    <property type="entry name" value="Resolvase-like_N_sf"/>
</dbReference>
<feature type="domain" description="Recombinase" evidence="2">
    <location>
        <begin position="183"/>
        <end position="293"/>
    </location>
</feature>
<dbReference type="GO" id="GO:0000150">
    <property type="term" value="F:DNA strand exchange activity"/>
    <property type="evidence" value="ECO:0007669"/>
    <property type="project" value="InterPro"/>
</dbReference>
<dbReference type="Proteomes" id="UP000823890">
    <property type="component" value="Unassembled WGS sequence"/>
</dbReference>
<dbReference type="SMART" id="SM00857">
    <property type="entry name" value="Resolvase"/>
    <property type="match status" value="1"/>
</dbReference>
<dbReference type="InterPro" id="IPR050639">
    <property type="entry name" value="SSR_resolvase"/>
</dbReference>
<dbReference type="CDD" id="cd00338">
    <property type="entry name" value="Ser_Recombinase"/>
    <property type="match status" value="1"/>
</dbReference>
<sequence>MPEIEIIAATKTLQQQPLSVATRKKRVAAYARVSTEQDEQQSSYEAQVDFYTRHIKSNPDWEFVEVFADRGITGTNTKNRENFNRMIDLALKGGIDIILTKSISRFARNTVDTLQTVRELKAVGVEVRFEKENLHTFDPKCEMMLTIMSSLAQEESRSISENVRWGKQKSMRDGKVSLPYSHFLGYKKGADGRPEIVEEEAAVIRKIYDLFLSGKTINEIAAILTSMGVLTPAGKKKWSVSTVRRILSNEKYKGEALLQKTFTVDYLTKEVRKNNGEVPSVRVQAILAESAKRRAKVRTRHPFAGKLVCGDCGSFYGHKVWRLRSTGERYNVWYCNHKYDGDKTCDSPRLRDEEIKAAFEKMLQKCSDANPVYTDERWNKLVESVKVCRGGHLIFTLTDGRIVKVTLQDH</sequence>
<proteinExistence type="predicted"/>
<dbReference type="InterPro" id="IPR011109">
    <property type="entry name" value="DNA_bind_recombinase_dom"/>
</dbReference>
<dbReference type="InterPro" id="IPR038109">
    <property type="entry name" value="DNA_bind_recomb_sf"/>
</dbReference>
<protein>
    <submittedName>
        <fullName evidence="3">Recombinase family protein</fullName>
    </submittedName>
</protein>
<organism evidence="3 4">
    <name type="scientific">Candidatus Mediterraneibacter faecipullorum</name>
    <dbReference type="NCBI Taxonomy" id="2838670"/>
    <lineage>
        <taxon>Bacteria</taxon>
        <taxon>Bacillati</taxon>
        <taxon>Bacillota</taxon>
        <taxon>Clostridia</taxon>
        <taxon>Lachnospirales</taxon>
        <taxon>Lachnospiraceae</taxon>
        <taxon>Mediterraneibacter</taxon>
    </lineage>
</organism>
<accession>A0A9D2NQ22</accession>
<dbReference type="Gene3D" id="3.40.50.1390">
    <property type="entry name" value="Resolvase, N-terminal catalytic domain"/>
    <property type="match status" value="1"/>
</dbReference>
<reference evidence="3" key="2">
    <citation type="submission" date="2021-04" db="EMBL/GenBank/DDBJ databases">
        <authorList>
            <person name="Gilroy R."/>
        </authorList>
    </citation>
    <scope>NUCLEOTIDE SEQUENCE</scope>
    <source>
        <strain evidence="3">ChiW19-954</strain>
    </source>
</reference>
<dbReference type="InterPro" id="IPR025827">
    <property type="entry name" value="Zn_ribbon_recom_dom"/>
</dbReference>
<dbReference type="Pfam" id="PF07508">
    <property type="entry name" value="Recombinase"/>
    <property type="match status" value="1"/>
</dbReference>
<dbReference type="Pfam" id="PF13408">
    <property type="entry name" value="Zn_ribbon_recom"/>
    <property type="match status" value="1"/>
</dbReference>
<dbReference type="PROSITE" id="PS51737">
    <property type="entry name" value="RECOMBINASE_DNA_BIND"/>
    <property type="match status" value="1"/>
</dbReference>
<dbReference type="SUPFAM" id="SSF53041">
    <property type="entry name" value="Resolvase-like"/>
    <property type="match status" value="1"/>
</dbReference>
<dbReference type="PROSITE" id="PS51736">
    <property type="entry name" value="RECOMBINASES_3"/>
    <property type="match status" value="1"/>
</dbReference>
<dbReference type="GO" id="GO:0003677">
    <property type="term" value="F:DNA binding"/>
    <property type="evidence" value="ECO:0007669"/>
    <property type="project" value="InterPro"/>
</dbReference>
<dbReference type="PANTHER" id="PTHR30461:SF23">
    <property type="entry name" value="DNA RECOMBINASE-RELATED"/>
    <property type="match status" value="1"/>
</dbReference>
<evidence type="ECO:0000313" key="4">
    <source>
        <dbReference type="Proteomes" id="UP000823890"/>
    </source>
</evidence>
<reference evidence="3" key="1">
    <citation type="journal article" date="2021" name="PeerJ">
        <title>Extensive microbial diversity within the chicken gut microbiome revealed by metagenomics and culture.</title>
        <authorList>
            <person name="Gilroy R."/>
            <person name="Ravi A."/>
            <person name="Getino M."/>
            <person name="Pursley I."/>
            <person name="Horton D.L."/>
            <person name="Alikhan N.F."/>
            <person name="Baker D."/>
            <person name="Gharbi K."/>
            <person name="Hall N."/>
            <person name="Watson M."/>
            <person name="Adriaenssens E.M."/>
            <person name="Foster-Nyarko E."/>
            <person name="Jarju S."/>
            <person name="Secka A."/>
            <person name="Antonio M."/>
            <person name="Oren A."/>
            <person name="Chaudhuri R.R."/>
            <person name="La Ragione R."/>
            <person name="Hildebrand F."/>
            <person name="Pallen M.J."/>
        </authorList>
    </citation>
    <scope>NUCLEOTIDE SEQUENCE</scope>
    <source>
        <strain evidence="3">ChiW19-954</strain>
    </source>
</reference>
<dbReference type="Pfam" id="PF00239">
    <property type="entry name" value="Resolvase"/>
    <property type="match status" value="1"/>
</dbReference>
<evidence type="ECO:0000313" key="3">
    <source>
        <dbReference type="EMBL" id="HJC34623.1"/>
    </source>
</evidence>
<feature type="domain" description="Resolvase/invertase-type recombinase catalytic" evidence="1">
    <location>
        <begin position="26"/>
        <end position="174"/>
    </location>
</feature>
<evidence type="ECO:0000259" key="1">
    <source>
        <dbReference type="PROSITE" id="PS51736"/>
    </source>
</evidence>
<dbReference type="EMBL" id="DWWO01000106">
    <property type="protein sequence ID" value="HJC34623.1"/>
    <property type="molecule type" value="Genomic_DNA"/>
</dbReference>
<gene>
    <name evidence="3" type="ORF">H9758_08550</name>
</gene>
<dbReference type="PANTHER" id="PTHR30461">
    <property type="entry name" value="DNA-INVERTASE FROM LAMBDOID PROPHAGE"/>
    <property type="match status" value="1"/>
</dbReference>
<name>A0A9D2NQ22_9FIRM</name>
<dbReference type="AlphaFoldDB" id="A0A9D2NQ22"/>
<evidence type="ECO:0000259" key="2">
    <source>
        <dbReference type="PROSITE" id="PS51737"/>
    </source>
</evidence>
<dbReference type="InterPro" id="IPR006119">
    <property type="entry name" value="Resolv_N"/>
</dbReference>
<dbReference type="Gene3D" id="3.90.1750.20">
    <property type="entry name" value="Putative Large Serine Recombinase, Chain B, Domain 2"/>
    <property type="match status" value="1"/>
</dbReference>